<reference evidence="1" key="1">
    <citation type="submission" date="2019-08" db="EMBL/GenBank/DDBJ databases">
        <authorList>
            <person name="Kucharzyk K."/>
            <person name="Murdoch R.W."/>
            <person name="Higgins S."/>
            <person name="Loffler F."/>
        </authorList>
    </citation>
    <scope>NUCLEOTIDE SEQUENCE</scope>
</reference>
<gene>
    <name evidence="1" type="ORF">SDC9_211017</name>
</gene>
<protein>
    <submittedName>
        <fullName evidence="1">Uncharacterized protein</fullName>
    </submittedName>
</protein>
<accession>A0A645JJH3</accession>
<dbReference type="EMBL" id="VSSQ01142400">
    <property type="protein sequence ID" value="MPN63260.1"/>
    <property type="molecule type" value="Genomic_DNA"/>
</dbReference>
<evidence type="ECO:0000313" key="1">
    <source>
        <dbReference type="EMBL" id="MPN63260.1"/>
    </source>
</evidence>
<comment type="caution">
    <text evidence="1">The sequence shown here is derived from an EMBL/GenBank/DDBJ whole genome shotgun (WGS) entry which is preliminary data.</text>
</comment>
<dbReference type="AlphaFoldDB" id="A0A645JJH3"/>
<proteinExistence type="predicted"/>
<name>A0A645JJH3_9ZZZZ</name>
<organism evidence="1">
    <name type="scientific">bioreactor metagenome</name>
    <dbReference type="NCBI Taxonomy" id="1076179"/>
    <lineage>
        <taxon>unclassified sequences</taxon>
        <taxon>metagenomes</taxon>
        <taxon>ecological metagenomes</taxon>
    </lineage>
</organism>
<sequence length="76" mass="8367">MGLARVAGVRRQVVYRAVFDAHDEAVLGGEGDVFIPAADCLPQFVQQPQFHLNKRIAVCRGARFNCRQAHLLFTGG</sequence>